<dbReference type="Proteomes" id="UP000319257">
    <property type="component" value="Unassembled WGS sequence"/>
</dbReference>
<dbReference type="InterPro" id="IPR029063">
    <property type="entry name" value="SAM-dependent_MTases_sf"/>
</dbReference>
<proteinExistence type="predicted"/>
<evidence type="ECO:0000313" key="5">
    <source>
        <dbReference type="Proteomes" id="UP000319257"/>
    </source>
</evidence>
<dbReference type="PANTHER" id="PTHR45036:SF1">
    <property type="entry name" value="METHYLTRANSFERASE LIKE 7A"/>
    <property type="match status" value="1"/>
</dbReference>
<dbReference type="Gene3D" id="3.40.50.150">
    <property type="entry name" value="Vaccinia Virus protein VP39"/>
    <property type="match status" value="1"/>
</dbReference>
<dbReference type="CDD" id="cd02440">
    <property type="entry name" value="AdoMet_MTases"/>
    <property type="match status" value="1"/>
</dbReference>
<dbReference type="PANTHER" id="PTHR45036">
    <property type="entry name" value="METHYLTRANSFERASE LIKE 7B"/>
    <property type="match status" value="1"/>
</dbReference>
<dbReference type="EMBL" id="SKBQ01000009">
    <property type="protein sequence ID" value="TPX06892.1"/>
    <property type="molecule type" value="Genomic_DNA"/>
</dbReference>
<dbReference type="AlphaFoldDB" id="A0A507AEP5"/>
<keyword evidence="2" id="KW-0472">Membrane</keyword>
<dbReference type="Pfam" id="PF08241">
    <property type="entry name" value="Methyltransf_11"/>
    <property type="match status" value="1"/>
</dbReference>
<evidence type="ECO:0000256" key="2">
    <source>
        <dbReference type="SAM" id="Phobius"/>
    </source>
</evidence>
<dbReference type="SUPFAM" id="SSF53335">
    <property type="entry name" value="S-adenosyl-L-methionine-dependent methyltransferases"/>
    <property type="match status" value="1"/>
</dbReference>
<comment type="caution">
    <text evidence="4">The sequence shown here is derived from an EMBL/GenBank/DDBJ whole genome shotgun (WGS) entry which is preliminary data.</text>
</comment>
<sequence>MATASAPLTTHLQNFVVPWIFLLQSLLSLPPLILHLLLTLNLATLLSPSRLKYAWFSRFWEKFAPSVRLNSEARVVPLLQGRVSRGAVVDRPAHPPVSGTVIEIGPGSGMWVSLFSEDYLDKDSADGGGSTPRRATRSSSSSSSKPPSVTRVFGVEPNPDVHAALRRRVAAAGLSDTYEVVPTGIEDLAPSGRVPRESVDCVVSILCLCGIPDPQHNVREVYRLLKPGGRWYAYEHVRCTHSWYMRAYQKEREGERERERTKLIHPSSSAPLKGLINLFWPHFLGGCELDRDTGRSLREAGTWSKIDLEPCVDEDWSSPIPHIIGVLTK</sequence>
<feature type="transmembrane region" description="Helical" evidence="2">
    <location>
        <begin position="20"/>
        <end position="43"/>
    </location>
</feature>
<dbReference type="STRING" id="1093900.A0A507AEP5"/>
<organism evidence="4 5">
    <name type="scientific">Thyridium curvatum</name>
    <dbReference type="NCBI Taxonomy" id="1093900"/>
    <lineage>
        <taxon>Eukaryota</taxon>
        <taxon>Fungi</taxon>
        <taxon>Dikarya</taxon>
        <taxon>Ascomycota</taxon>
        <taxon>Pezizomycotina</taxon>
        <taxon>Sordariomycetes</taxon>
        <taxon>Sordariomycetidae</taxon>
        <taxon>Thyridiales</taxon>
        <taxon>Thyridiaceae</taxon>
        <taxon>Thyridium</taxon>
    </lineage>
</organism>
<evidence type="ECO:0000256" key="1">
    <source>
        <dbReference type="SAM" id="MobiDB-lite"/>
    </source>
</evidence>
<keyword evidence="2" id="KW-0812">Transmembrane</keyword>
<evidence type="ECO:0000313" key="4">
    <source>
        <dbReference type="EMBL" id="TPX06892.1"/>
    </source>
</evidence>
<dbReference type="GO" id="GO:0008757">
    <property type="term" value="F:S-adenosylmethionine-dependent methyltransferase activity"/>
    <property type="evidence" value="ECO:0007669"/>
    <property type="project" value="InterPro"/>
</dbReference>
<keyword evidence="5" id="KW-1185">Reference proteome</keyword>
<dbReference type="GeneID" id="41969835"/>
<dbReference type="RefSeq" id="XP_030988603.1">
    <property type="nucleotide sequence ID" value="XM_031136571.1"/>
</dbReference>
<feature type="domain" description="Methyltransferase type 11" evidence="3">
    <location>
        <begin position="150"/>
        <end position="231"/>
    </location>
</feature>
<dbReference type="InterPro" id="IPR052356">
    <property type="entry name" value="Thiol_S-MT"/>
</dbReference>
<keyword evidence="2" id="KW-1133">Transmembrane helix</keyword>
<reference evidence="4 5" key="1">
    <citation type="submission" date="2019-06" db="EMBL/GenBank/DDBJ databases">
        <title>Draft genome sequence of the filamentous fungus Phialemoniopsis curvata isolated from diesel fuel.</title>
        <authorList>
            <person name="Varaljay V.A."/>
            <person name="Lyon W.J."/>
            <person name="Crouch A.L."/>
            <person name="Drake C.E."/>
            <person name="Hollomon J.M."/>
            <person name="Nadeau L.J."/>
            <person name="Nunn H.S."/>
            <person name="Stevenson B.S."/>
            <person name="Bojanowski C.L."/>
            <person name="Crookes-Goodson W.J."/>
        </authorList>
    </citation>
    <scope>NUCLEOTIDE SEQUENCE [LARGE SCALE GENOMIC DNA]</scope>
    <source>
        <strain evidence="4 5">D216</strain>
    </source>
</reference>
<dbReference type="InParanoid" id="A0A507AEP5"/>
<feature type="region of interest" description="Disordered" evidence="1">
    <location>
        <begin position="124"/>
        <end position="155"/>
    </location>
</feature>
<accession>A0A507AEP5</accession>
<gene>
    <name evidence="4" type="ORF">E0L32_002388</name>
</gene>
<dbReference type="OrthoDB" id="540004at2759"/>
<evidence type="ECO:0000259" key="3">
    <source>
        <dbReference type="Pfam" id="PF08241"/>
    </source>
</evidence>
<dbReference type="InterPro" id="IPR013216">
    <property type="entry name" value="Methyltransf_11"/>
</dbReference>
<feature type="compositionally biased region" description="Low complexity" evidence="1">
    <location>
        <begin position="131"/>
        <end position="150"/>
    </location>
</feature>
<name>A0A507AEP5_9PEZI</name>
<protein>
    <recommendedName>
        <fullName evidence="3">Methyltransferase type 11 domain-containing protein</fullName>
    </recommendedName>
</protein>